<evidence type="ECO:0000256" key="1">
    <source>
        <dbReference type="ARBA" id="ARBA00004377"/>
    </source>
</evidence>
<gene>
    <name evidence="12" type="ORF">G5S52_19340</name>
</gene>
<evidence type="ECO:0000256" key="11">
    <source>
        <dbReference type="SAM" id="Phobius"/>
    </source>
</evidence>
<evidence type="ECO:0000256" key="2">
    <source>
        <dbReference type="ARBA" id="ARBA00010637"/>
    </source>
</evidence>
<sequence>MNALIAYWKGLSRREQRLLSVASAVLVLGVLYWGVISPLQERAEQAQQRLNSERSLLSWVDGKAAEIQALRRVAGNSGQVSALPLNQSVTTSVKRYNLEIVRLQPQQEEIQVWLKPMPFNSLISWLDYLSINHGVEVKFIDVGKTDTQGVVEVKRLQLGRG</sequence>
<dbReference type="Gene3D" id="3.30.1360.100">
    <property type="entry name" value="General secretion pathway protein M, EpsM"/>
    <property type="match status" value="1"/>
</dbReference>
<evidence type="ECO:0000256" key="5">
    <source>
        <dbReference type="ARBA" id="ARBA00022519"/>
    </source>
</evidence>
<dbReference type="Proteomes" id="UP000473008">
    <property type="component" value="Unassembled WGS sequence"/>
</dbReference>
<evidence type="ECO:0000313" key="13">
    <source>
        <dbReference type="Proteomes" id="UP000473008"/>
    </source>
</evidence>
<keyword evidence="9 10" id="KW-0472">Membrane</keyword>
<keyword evidence="8 11" id="KW-1133">Transmembrane helix</keyword>
<evidence type="ECO:0000256" key="3">
    <source>
        <dbReference type="ARBA" id="ARBA00022448"/>
    </source>
</evidence>
<comment type="caution">
    <text evidence="12">The sequence shown here is derived from an EMBL/GenBank/DDBJ whole genome shotgun (WGS) entry which is preliminary data.</text>
</comment>
<reference evidence="12 13" key="1">
    <citation type="submission" date="2020-02" db="EMBL/GenBank/DDBJ databases">
        <title>The draft genome of Grimontia sedimenta sp. nov., isolated from benthic sediments near coral reefs south of Kuwait.</title>
        <authorList>
            <person name="Mahmoud H.M."/>
            <person name="Jose L."/>
            <person name="Eapen S."/>
        </authorList>
    </citation>
    <scope>NUCLEOTIDE SEQUENCE [LARGE SCALE GENOMIC DNA]</scope>
    <source>
        <strain evidence="12 13">S25</strain>
    </source>
</reference>
<dbReference type="GO" id="GO:0015627">
    <property type="term" value="C:type II protein secretion system complex"/>
    <property type="evidence" value="ECO:0007669"/>
    <property type="project" value="InterPro"/>
</dbReference>
<dbReference type="EMBL" id="JAALDL010000017">
    <property type="protein sequence ID" value="NGN99713.1"/>
    <property type="molecule type" value="Genomic_DNA"/>
</dbReference>
<keyword evidence="13" id="KW-1185">Reference proteome</keyword>
<evidence type="ECO:0000256" key="8">
    <source>
        <dbReference type="ARBA" id="ARBA00022989"/>
    </source>
</evidence>
<evidence type="ECO:0000256" key="4">
    <source>
        <dbReference type="ARBA" id="ARBA00022475"/>
    </source>
</evidence>
<keyword evidence="7 10" id="KW-0653">Protein transport</keyword>
<evidence type="ECO:0000256" key="9">
    <source>
        <dbReference type="ARBA" id="ARBA00023136"/>
    </source>
</evidence>
<dbReference type="RefSeq" id="WP_165017570.1">
    <property type="nucleotide sequence ID" value="NZ_JAALDL010000017.1"/>
</dbReference>
<evidence type="ECO:0000256" key="6">
    <source>
        <dbReference type="ARBA" id="ARBA00022692"/>
    </source>
</evidence>
<comment type="function">
    <text evidence="10">Inner membrane component of the type II secretion system required for the energy-dependent secretion of extracellular factors such as proteases and toxins from the periplasm.</text>
</comment>
<comment type="similarity">
    <text evidence="2 10">Belongs to the GSP M family.</text>
</comment>
<dbReference type="PIRSF" id="PIRSF006291">
    <property type="entry name" value="GspM"/>
    <property type="match status" value="1"/>
</dbReference>
<feature type="transmembrane region" description="Helical" evidence="11">
    <location>
        <begin position="18"/>
        <end position="35"/>
    </location>
</feature>
<proteinExistence type="inferred from homology"/>
<evidence type="ECO:0000256" key="10">
    <source>
        <dbReference type="PIRNR" id="PIRNR006291"/>
    </source>
</evidence>
<keyword evidence="3 10" id="KW-0813">Transport</keyword>
<keyword evidence="6 11" id="KW-0812">Transmembrane</keyword>
<accession>A0A6M1RBU2</accession>
<dbReference type="SUPFAM" id="SSF103054">
    <property type="entry name" value="General secretion pathway protein M, EpsM"/>
    <property type="match status" value="1"/>
</dbReference>
<dbReference type="AlphaFoldDB" id="A0A6M1RBU2"/>
<name>A0A6M1RBU2_9GAMM</name>
<dbReference type="Pfam" id="PF04612">
    <property type="entry name" value="T2SSM"/>
    <property type="match status" value="1"/>
</dbReference>
<dbReference type="InterPro" id="IPR023229">
    <property type="entry name" value="T2SS_M_periplasmic_sf"/>
</dbReference>
<comment type="subcellular location">
    <subcellularLocation>
        <location evidence="1">Cell inner membrane</location>
        <topology evidence="1">Single-pass membrane protein</topology>
    </subcellularLocation>
</comment>
<protein>
    <recommendedName>
        <fullName evidence="10">Type II secretion system protein M</fullName>
        <shortName evidence="10">T2SS protein M</shortName>
    </recommendedName>
    <alternativeName>
        <fullName evidence="10">General secretion pathway protein M</fullName>
    </alternativeName>
</protein>
<dbReference type="GO" id="GO:0015628">
    <property type="term" value="P:protein secretion by the type II secretion system"/>
    <property type="evidence" value="ECO:0007669"/>
    <property type="project" value="InterPro"/>
</dbReference>
<dbReference type="GO" id="GO:0005886">
    <property type="term" value="C:plasma membrane"/>
    <property type="evidence" value="ECO:0007669"/>
    <property type="project" value="UniProtKB-SubCell"/>
</dbReference>
<evidence type="ECO:0000256" key="7">
    <source>
        <dbReference type="ARBA" id="ARBA00022927"/>
    </source>
</evidence>
<dbReference type="InterPro" id="IPR007690">
    <property type="entry name" value="T2SS_GspM"/>
</dbReference>
<keyword evidence="5 10" id="KW-0997">Cell inner membrane</keyword>
<evidence type="ECO:0000313" key="12">
    <source>
        <dbReference type="EMBL" id="NGN99713.1"/>
    </source>
</evidence>
<organism evidence="12 13">
    <name type="scientific">Grimontia sedimenti</name>
    <dbReference type="NCBI Taxonomy" id="2711294"/>
    <lineage>
        <taxon>Bacteria</taxon>
        <taxon>Pseudomonadati</taxon>
        <taxon>Pseudomonadota</taxon>
        <taxon>Gammaproteobacteria</taxon>
        <taxon>Vibrionales</taxon>
        <taxon>Vibrionaceae</taxon>
        <taxon>Grimontia</taxon>
    </lineage>
</organism>
<keyword evidence="4 10" id="KW-1003">Cell membrane</keyword>